<dbReference type="PRINTS" id="PR00081">
    <property type="entry name" value="GDHRDH"/>
</dbReference>
<evidence type="ECO:0000313" key="3">
    <source>
        <dbReference type="EMBL" id="KAK2972195.1"/>
    </source>
</evidence>
<dbReference type="Proteomes" id="UP001187471">
    <property type="component" value="Unassembled WGS sequence"/>
</dbReference>
<dbReference type="CDD" id="cd05356">
    <property type="entry name" value="17beta-HSD1_like_SDR_c"/>
    <property type="match status" value="2"/>
</dbReference>
<name>A0AA88U672_9ASTE</name>
<evidence type="ECO:0000313" key="4">
    <source>
        <dbReference type="Proteomes" id="UP001187471"/>
    </source>
</evidence>
<dbReference type="Pfam" id="PF00106">
    <property type="entry name" value="adh_short"/>
    <property type="match status" value="2"/>
</dbReference>
<dbReference type="GO" id="GO:0045703">
    <property type="term" value="F:ketoreductase activity"/>
    <property type="evidence" value="ECO:0007669"/>
    <property type="project" value="TreeGrafter"/>
</dbReference>
<dbReference type="PRINTS" id="PR00080">
    <property type="entry name" value="SDRFAMILY"/>
</dbReference>
<dbReference type="GO" id="GO:0005783">
    <property type="term" value="C:endoplasmic reticulum"/>
    <property type="evidence" value="ECO:0007669"/>
    <property type="project" value="TreeGrafter"/>
</dbReference>
<reference evidence="3" key="1">
    <citation type="submission" date="2022-12" db="EMBL/GenBank/DDBJ databases">
        <title>Draft genome assemblies for two species of Escallonia (Escalloniales).</title>
        <authorList>
            <person name="Chanderbali A."/>
            <person name="Dervinis C."/>
            <person name="Anghel I."/>
            <person name="Soltis D."/>
            <person name="Soltis P."/>
            <person name="Zapata F."/>
        </authorList>
    </citation>
    <scope>NUCLEOTIDE SEQUENCE</scope>
    <source>
        <strain evidence="3">UCBG92.1500</strain>
        <tissue evidence="3">Leaf</tissue>
    </source>
</reference>
<dbReference type="InterPro" id="IPR036291">
    <property type="entry name" value="NAD(P)-bd_dom_sf"/>
</dbReference>
<accession>A0AA88U672</accession>
<dbReference type="FunFam" id="3.40.50.720:FF:000137">
    <property type="entry name" value="Hydroxysteroid (17-beta) dehydrogenase 3"/>
    <property type="match status" value="1"/>
</dbReference>
<dbReference type="EMBL" id="JAVXUO010002532">
    <property type="protein sequence ID" value="KAK2972195.1"/>
    <property type="molecule type" value="Genomic_DNA"/>
</dbReference>
<gene>
    <name evidence="3" type="ORF">RJ640_030740</name>
</gene>
<keyword evidence="1" id="KW-0521">NADP</keyword>
<organism evidence="3 4">
    <name type="scientific">Escallonia rubra</name>
    <dbReference type="NCBI Taxonomy" id="112253"/>
    <lineage>
        <taxon>Eukaryota</taxon>
        <taxon>Viridiplantae</taxon>
        <taxon>Streptophyta</taxon>
        <taxon>Embryophyta</taxon>
        <taxon>Tracheophyta</taxon>
        <taxon>Spermatophyta</taxon>
        <taxon>Magnoliopsida</taxon>
        <taxon>eudicotyledons</taxon>
        <taxon>Gunneridae</taxon>
        <taxon>Pentapetalae</taxon>
        <taxon>asterids</taxon>
        <taxon>campanulids</taxon>
        <taxon>Escalloniales</taxon>
        <taxon>Escalloniaceae</taxon>
        <taxon>Escallonia</taxon>
    </lineage>
</organism>
<dbReference type="Gene3D" id="3.40.50.720">
    <property type="entry name" value="NAD(P)-binding Rossmann-like Domain"/>
    <property type="match status" value="2"/>
</dbReference>
<sequence>MLSRWCNIDHLKAQPAWMLLLFSAGLFSLVRNSISLFKWLFVTFLRPPKNLKATYGSWAVITGSTDGIGKAFAFQLAQKGLNLVLVSRNSHKLKRVETEILAQCPHIQVKVLELDFAGDGVAAGVQELVGITEGLDVGVLINNVGVTYAAARFFHEVEEEVWMKVVRVNLEGTTLVTRAVLPAMLRRKRGAIVNIGSGASIVVPSHPLYAVYAATKAYIDQLSRSLYVEYKHQGIDVQCQVPLYVSTKMASVIAQVERSSLFIPSADKYAQAAVRQIGYGARCAPYWAHSLQWFFASLSPEVVLDAWRLSIGIRRRGNPKPTRCCIWNLDSADQSPTKLSEVTRAIQSKYAKNMTRTVVVDFSSDDLSTGIEKIKEAIEGLDIGVLINNAGISYPYARFFHEVDDDLLKNLIRVNIEGTTKVTHAVLPGMLERKRGAIVNIGSGAAIVIPSDPLYAVYAATKAYIDHFSRSLYVEYKNSGIDVQCQVPLYVATKMASINRSSFFVPLATGYARAALQWVGYDPRCTPHWPHSLIWGLVYSVPEFVADAWRLKYCLEIRKRGQLKDSRKKE</sequence>
<dbReference type="InterPro" id="IPR002347">
    <property type="entry name" value="SDR_fam"/>
</dbReference>
<dbReference type="PANTHER" id="PTHR43899:SF26">
    <property type="entry name" value="ENOYL-(ACYL CARRIER) REDUCTASE"/>
    <property type="match status" value="1"/>
</dbReference>
<dbReference type="InterPro" id="IPR051019">
    <property type="entry name" value="VLCFA-Steroid_DH"/>
</dbReference>
<keyword evidence="4" id="KW-1185">Reference proteome</keyword>
<protein>
    <recommendedName>
        <fullName evidence="5">Very-long-chain 3-oxoacyl-CoA reductase 1</fullName>
    </recommendedName>
</protein>
<dbReference type="SUPFAM" id="SSF51735">
    <property type="entry name" value="NAD(P)-binding Rossmann-fold domains"/>
    <property type="match status" value="2"/>
</dbReference>
<evidence type="ECO:0000256" key="1">
    <source>
        <dbReference type="ARBA" id="ARBA00022857"/>
    </source>
</evidence>
<evidence type="ECO:0000256" key="2">
    <source>
        <dbReference type="ARBA" id="ARBA00023002"/>
    </source>
</evidence>
<evidence type="ECO:0008006" key="5">
    <source>
        <dbReference type="Google" id="ProtNLM"/>
    </source>
</evidence>
<keyword evidence="2" id="KW-0560">Oxidoreductase</keyword>
<proteinExistence type="predicted"/>
<dbReference type="AlphaFoldDB" id="A0AA88U672"/>
<dbReference type="PANTHER" id="PTHR43899">
    <property type="entry name" value="RH59310P"/>
    <property type="match status" value="1"/>
</dbReference>
<comment type="caution">
    <text evidence="3">The sequence shown here is derived from an EMBL/GenBank/DDBJ whole genome shotgun (WGS) entry which is preliminary data.</text>
</comment>